<dbReference type="PANTHER" id="PTHR10336:SF204">
    <property type="entry name" value="PHOSPHOINOSITIDE PHOSPHOLIPASE C 4-RELATED"/>
    <property type="match status" value="1"/>
</dbReference>
<dbReference type="GO" id="GO:0051209">
    <property type="term" value="P:release of sequestered calcium ion into cytosol"/>
    <property type="evidence" value="ECO:0007669"/>
    <property type="project" value="TreeGrafter"/>
</dbReference>
<evidence type="ECO:0000256" key="4">
    <source>
        <dbReference type="ARBA" id="ARBA00022475"/>
    </source>
</evidence>
<dbReference type="InterPro" id="IPR035892">
    <property type="entry name" value="C2_domain_sf"/>
</dbReference>
<keyword evidence="14" id="KW-1185">Reference proteome</keyword>
<dbReference type="GO" id="GO:0016042">
    <property type="term" value="P:lipid catabolic process"/>
    <property type="evidence" value="ECO:0007669"/>
    <property type="project" value="UniProtKB-KW"/>
</dbReference>
<accession>A0A9Q0C7H7</accession>
<dbReference type="FunFam" id="2.60.40.150:FF:000060">
    <property type="entry name" value="Phosphoinositide phospholipase C"/>
    <property type="match status" value="1"/>
</dbReference>
<dbReference type="SUPFAM" id="SSF49562">
    <property type="entry name" value="C2 domain (Calcium/lipid-binding domain, CaLB)"/>
    <property type="match status" value="1"/>
</dbReference>
<name>A0A9Q0C7H7_9POAL</name>
<comment type="caution">
    <text evidence="13">The sequence shown here is derived from an EMBL/GenBank/DDBJ whole genome shotgun (WGS) entry which is preliminary data.</text>
</comment>
<evidence type="ECO:0000313" key="14">
    <source>
        <dbReference type="Proteomes" id="UP001151287"/>
    </source>
</evidence>
<dbReference type="GO" id="GO:0006950">
    <property type="term" value="P:response to stress"/>
    <property type="evidence" value="ECO:0007669"/>
    <property type="project" value="UniProtKB-ARBA"/>
</dbReference>
<feature type="domain" description="C2" evidence="11">
    <location>
        <begin position="460"/>
        <end position="589"/>
    </location>
</feature>
<sequence>MATSTYNCFCFTRKFKMAEVQPPDDVRRVFEAYADGVGGGGGPTISAEGLRRFLVESQAEKGIGSAEVTAIMDKLRGADGGGAKHYLEKIVRPSSSGFFSVEDFYHFLFSPDLNPPIKHKVHQDMTLPISHYYVFTGHNSYLTGNQLSSDCSDIPIIKALQRGARVIELDMWPNSTKDNVDILHGRTLTSPVEIIKCLRSIKQYAFCASPYPLIITLEDHLTPNLQAKVAEMIKETFGDMLYIPGDEPMKEFPSPDDLKNRIIISTKPPKEYLESNEAKTNGSRKSSNSNASAERTSVEEADEACAKDLSDSKSEASNDKDEDESEEEDDDPKFGKNTANQYRKLITIQAGKPKGHLKDALRVDPTCVRRLSLSEQKLTKACTLHSADVIRFTQRNLLRVFPKGTRVRSSNYKPMLAWAHGAQMVAFNMQGHGKQLRLMQGFFKANGGCGYVRKPNFLMKMGENGEVFDPSVPLPVKQTLKVKVYMGDGWRMDFSKTHFDSYSPPDFYTKVGIEGVPADMLKMKTKVIEDDWIPVWDEEFSFPLTVPELALLRIEVKEYDISEKHDFGGQTCLPVSELRPGIRAVPLYDKKGTMYKSVRLLMQFKFV</sequence>
<evidence type="ECO:0000256" key="7">
    <source>
        <dbReference type="ARBA" id="ARBA00023136"/>
    </source>
</evidence>
<keyword evidence="7" id="KW-0472">Membrane</keyword>
<evidence type="ECO:0000256" key="8">
    <source>
        <dbReference type="ARBA" id="ARBA00023224"/>
    </source>
</evidence>
<dbReference type="InterPro" id="IPR017946">
    <property type="entry name" value="PLC-like_Pdiesterase_TIM-brl"/>
</dbReference>
<dbReference type="Gene3D" id="3.20.20.190">
    <property type="entry name" value="Phosphatidylinositol (PI) phosphodiesterase"/>
    <property type="match status" value="1"/>
</dbReference>
<dbReference type="SUPFAM" id="SSF51695">
    <property type="entry name" value="PLC-like phosphodiesterases"/>
    <property type="match status" value="1"/>
</dbReference>
<dbReference type="GO" id="GO:0005886">
    <property type="term" value="C:plasma membrane"/>
    <property type="evidence" value="ECO:0007669"/>
    <property type="project" value="UniProtKB-SubCell"/>
</dbReference>
<keyword evidence="6 9" id="KW-0442">Lipid degradation</keyword>
<evidence type="ECO:0000256" key="9">
    <source>
        <dbReference type="RuleBase" id="RU361133"/>
    </source>
</evidence>
<keyword evidence="5 9" id="KW-0378">Hydrolase</keyword>
<dbReference type="Gene3D" id="1.10.238.10">
    <property type="entry name" value="EF-hand"/>
    <property type="match status" value="1"/>
</dbReference>
<comment type="catalytic activity">
    <reaction evidence="1 9">
        <text>a 1,2-diacyl-sn-glycero-3-phospho-(1D-myo-inositol-4,5-bisphosphate) + H2O = 1D-myo-inositol 1,4,5-trisphosphate + a 1,2-diacyl-sn-glycerol + H(+)</text>
        <dbReference type="Rhea" id="RHEA:33179"/>
        <dbReference type="ChEBI" id="CHEBI:15377"/>
        <dbReference type="ChEBI" id="CHEBI:15378"/>
        <dbReference type="ChEBI" id="CHEBI:17815"/>
        <dbReference type="ChEBI" id="CHEBI:58456"/>
        <dbReference type="ChEBI" id="CHEBI:203600"/>
        <dbReference type="EC" id="3.1.4.11"/>
    </reaction>
</comment>
<reference evidence="13" key="1">
    <citation type="journal article" date="2022" name="Cell">
        <title>Repeat-based holocentromeres influence genome architecture and karyotype evolution.</title>
        <authorList>
            <person name="Hofstatter P.G."/>
            <person name="Thangavel G."/>
            <person name="Lux T."/>
            <person name="Neumann P."/>
            <person name="Vondrak T."/>
            <person name="Novak P."/>
            <person name="Zhang M."/>
            <person name="Costa L."/>
            <person name="Castellani M."/>
            <person name="Scott A."/>
            <person name="Toegelov H."/>
            <person name="Fuchs J."/>
            <person name="Mata-Sucre Y."/>
            <person name="Dias Y."/>
            <person name="Vanzela A.L.L."/>
            <person name="Huettel B."/>
            <person name="Almeida C.C.S."/>
            <person name="Simkova H."/>
            <person name="Souza G."/>
            <person name="Pedrosa-Harand A."/>
            <person name="Macas J."/>
            <person name="Mayer K.F.X."/>
            <person name="Houben A."/>
            <person name="Marques A."/>
        </authorList>
    </citation>
    <scope>NUCLEOTIDE SEQUENCE</scope>
    <source>
        <strain evidence="13">RhyBre1mFocal</strain>
    </source>
</reference>
<evidence type="ECO:0000259" key="11">
    <source>
        <dbReference type="PROSITE" id="PS50004"/>
    </source>
</evidence>
<dbReference type="InterPro" id="IPR011992">
    <property type="entry name" value="EF-hand-dom_pair"/>
</dbReference>
<dbReference type="SMART" id="SM00148">
    <property type="entry name" value="PLCXc"/>
    <property type="match status" value="1"/>
</dbReference>
<feature type="compositionally biased region" description="Polar residues" evidence="10">
    <location>
        <begin position="278"/>
        <end position="295"/>
    </location>
</feature>
<evidence type="ECO:0000256" key="6">
    <source>
        <dbReference type="ARBA" id="ARBA00022963"/>
    </source>
</evidence>
<dbReference type="InterPro" id="IPR001711">
    <property type="entry name" value="PLipase_C_Pinositol-sp_Y"/>
</dbReference>
<dbReference type="InterPro" id="IPR000909">
    <property type="entry name" value="PLipase_C_PInositol-sp_X_dom"/>
</dbReference>
<comment type="subcellular location">
    <subcellularLocation>
        <location evidence="2">Cell membrane</location>
        <topology evidence="2">Peripheral membrane protein</topology>
    </subcellularLocation>
</comment>
<dbReference type="EC" id="3.1.4.11" evidence="3 9"/>
<dbReference type="Pfam" id="PF00388">
    <property type="entry name" value="PI-PLC-X"/>
    <property type="match status" value="1"/>
</dbReference>
<proteinExistence type="predicted"/>
<evidence type="ECO:0000259" key="12">
    <source>
        <dbReference type="PROSITE" id="PS50008"/>
    </source>
</evidence>
<feature type="region of interest" description="Disordered" evidence="10">
    <location>
        <begin position="266"/>
        <end position="338"/>
    </location>
</feature>
<evidence type="ECO:0000256" key="5">
    <source>
        <dbReference type="ARBA" id="ARBA00022801"/>
    </source>
</evidence>
<gene>
    <name evidence="13" type="ORF">LUZ63_012853</name>
</gene>
<evidence type="ECO:0000256" key="1">
    <source>
        <dbReference type="ARBA" id="ARBA00001195"/>
    </source>
</evidence>
<keyword evidence="4" id="KW-1003">Cell membrane</keyword>
<feature type="compositionally biased region" description="Acidic residues" evidence="10">
    <location>
        <begin position="320"/>
        <end position="331"/>
    </location>
</feature>
<evidence type="ECO:0000313" key="13">
    <source>
        <dbReference type="EMBL" id="KAJ1688698.1"/>
    </source>
</evidence>
<dbReference type="SMART" id="SM00149">
    <property type="entry name" value="PLCYc"/>
    <property type="match status" value="1"/>
</dbReference>
<dbReference type="EMBL" id="JAMQYH010000004">
    <property type="protein sequence ID" value="KAJ1688698.1"/>
    <property type="molecule type" value="Genomic_DNA"/>
</dbReference>
<dbReference type="Pfam" id="PF00168">
    <property type="entry name" value="C2"/>
    <property type="match status" value="1"/>
</dbReference>
<dbReference type="InterPro" id="IPR001192">
    <property type="entry name" value="PI-PLC_fam"/>
</dbReference>
<protein>
    <recommendedName>
        <fullName evidence="3 9">Phosphoinositide phospholipase C</fullName>
        <ecNumber evidence="3 9">3.1.4.11</ecNumber>
    </recommendedName>
</protein>
<dbReference type="OrthoDB" id="269822at2759"/>
<dbReference type="SMART" id="SM00239">
    <property type="entry name" value="C2"/>
    <property type="match status" value="1"/>
</dbReference>
<dbReference type="PROSITE" id="PS50007">
    <property type="entry name" value="PIPLC_X_DOMAIN"/>
    <property type="match status" value="1"/>
</dbReference>
<dbReference type="CDD" id="cd00275">
    <property type="entry name" value="C2_PLC_like"/>
    <property type="match status" value="1"/>
</dbReference>
<feature type="compositionally biased region" description="Basic and acidic residues" evidence="10">
    <location>
        <begin position="304"/>
        <end position="319"/>
    </location>
</feature>
<dbReference type="AlphaFoldDB" id="A0A9Q0C7H7"/>
<dbReference type="Proteomes" id="UP001151287">
    <property type="component" value="Unassembled WGS sequence"/>
</dbReference>
<dbReference type="SUPFAM" id="SSF47473">
    <property type="entry name" value="EF-hand"/>
    <property type="match status" value="1"/>
</dbReference>
<dbReference type="GO" id="GO:0004435">
    <property type="term" value="F:phosphatidylinositol-4,5-bisphosphate phospholipase C activity"/>
    <property type="evidence" value="ECO:0007669"/>
    <property type="project" value="UniProtKB-EC"/>
</dbReference>
<organism evidence="13 14">
    <name type="scientific">Rhynchospora breviuscula</name>
    <dbReference type="NCBI Taxonomy" id="2022672"/>
    <lineage>
        <taxon>Eukaryota</taxon>
        <taxon>Viridiplantae</taxon>
        <taxon>Streptophyta</taxon>
        <taxon>Embryophyta</taxon>
        <taxon>Tracheophyta</taxon>
        <taxon>Spermatophyta</taxon>
        <taxon>Magnoliopsida</taxon>
        <taxon>Liliopsida</taxon>
        <taxon>Poales</taxon>
        <taxon>Cyperaceae</taxon>
        <taxon>Cyperoideae</taxon>
        <taxon>Rhynchosporeae</taxon>
        <taxon>Rhynchospora</taxon>
    </lineage>
</organism>
<dbReference type="GO" id="GO:0048015">
    <property type="term" value="P:phosphatidylinositol-mediated signaling"/>
    <property type="evidence" value="ECO:0007669"/>
    <property type="project" value="TreeGrafter"/>
</dbReference>
<dbReference type="PROSITE" id="PS50004">
    <property type="entry name" value="C2"/>
    <property type="match status" value="1"/>
</dbReference>
<evidence type="ECO:0000256" key="10">
    <source>
        <dbReference type="SAM" id="MobiDB-lite"/>
    </source>
</evidence>
<feature type="domain" description="PI-PLC Y-box" evidence="12">
    <location>
        <begin position="372"/>
        <end position="458"/>
    </location>
</feature>
<dbReference type="PRINTS" id="PR00390">
    <property type="entry name" value="PHPHLIPASEC"/>
</dbReference>
<feature type="compositionally biased region" description="Basic and acidic residues" evidence="10">
    <location>
        <begin position="268"/>
        <end position="277"/>
    </location>
</feature>
<dbReference type="PANTHER" id="PTHR10336">
    <property type="entry name" value="PHOSPHOINOSITIDE-SPECIFIC PHOSPHOLIPASE C FAMILY PROTEIN"/>
    <property type="match status" value="1"/>
</dbReference>
<evidence type="ECO:0000256" key="2">
    <source>
        <dbReference type="ARBA" id="ARBA00004202"/>
    </source>
</evidence>
<evidence type="ECO:0000256" key="3">
    <source>
        <dbReference type="ARBA" id="ARBA00012368"/>
    </source>
</evidence>
<dbReference type="Gene3D" id="2.60.40.150">
    <property type="entry name" value="C2 domain"/>
    <property type="match status" value="1"/>
</dbReference>
<dbReference type="Pfam" id="PF00387">
    <property type="entry name" value="PI-PLC-Y"/>
    <property type="match status" value="1"/>
</dbReference>
<keyword evidence="9" id="KW-0443">Lipid metabolism</keyword>
<dbReference type="PROSITE" id="PS50008">
    <property type="entry name" value="PIPLC_Y_DOMAIN"/>
    <property type="match status" value="1"/>
</dbReference>
<dbReference type="InterPro" id="IPR000008">
    <property type="entry name" value="C2_dom"/>
</dbReference>
<keyword evidence="8" id="KW-0807">Transducer</keyword>